<dbReference type="Proteomes" id="UP000306402">
    <property type="component" value="Unassembled WGS sequence"/>
</dbReference>
<keyword evidence="1" id="KW-1133">Transmembrane helix</keyword>
<protein>
    <submittedName>
        <fullName evidence="2">Uncharacterized protein</fullName>
    </submittedName>
</protein>
<keyword evidence="1" id="KW-0472">Membrane</keyword>
<dbReference type="EMBL" id="VCEJ01000004">
    <property type="protein sequence ID" value="TLV00108.1"/>
    <property type="molecule type" value="Genomic_DNA"/>
</dbReference>
<dbReference type="RefSeq" id="WP_138365490.1">
    <property type="nucleotide sequence ID" value="NZ_VCEJ01000004.1"/>
</dbReference>
<proteinExistence type="predicted"/>
<organism evidence="2 3">
    <name type="scientific">Dyadobacter luticola</name>
    <dbReference type="NCBI Taxonomy" id="1979387"/>
    <lineage>
        <taxon>Bacteria</taxon>
        <taxon>Pseudomonadati</taxon>
        <taxon>Bacteroidota</taxon>
        <taxon>Cytophagia</taxon>
        <taxon>Cytophagales</taxon>
        <taxon>Spirosomataceae</taxon>
        <taxon>Dyadobacter</taxon>
    </lineage>
</organism>
<reference evidence="2 3" key="1">
    <citation type="submission" date="2019-05" db="EMBL/GenBank/DDBJ databases">
        <authorList>
            <person name="Qu J.-H."/>
        </authorList>
    </citation>
    <scope>NUCLEOTIDE SEQUENCE [LARGE SCALE GENOMIC DNA]</scope>
    <source>
        <strain evidence="2 3">T17</strain>
    </source>
</reference>
<evidence type="ECO:0000313" key="3">
    <source>
        <dbReference type="Proteomes" id="UP000306402"/>
    </source>
</evidence>
<evidence type="ECO:0000256" key="1">
    <source>
        <dbReference type="SAM" id="Phobius"/>
    </source>
</evidence>
<dbReference type="OrthoDB" id="1525231at2"/>
<accession>A0A5R9KVC1</accession>
<name>A0A5R9KVC1_9BACT</name>
<gene>
    <name evidence="2" type="ORF">FEN17_11390</name>
</gene>
<evidence type="ECO:0000313" key="2">
    <source>
        <dbReference type="EMBL" id="TLV00108.1"/>
    </source>
</evidence>
<dbReference type="AlphaFoldDB" id="A0A5R9KVC1"/>
<feature type="transmembrane region" description="Helical" evidence="1">
    <location>
        <begin position="6"/>
        <end position="31"/>
    </location>
</feature>
<comment type="caution">
    <text evidence="2">The sequence shown here is derived from an EMBL/GenBank/DDBJ whole genome shotgun (WGS) entry which is preliminary data.</text>
</comment>
<keyword evidence="3" id="KW-1185">Reference proteome</keyword>
<feature type="transmembrane region" description="Helical" evidence="1">
    <location>
        <begin position="71"/>
        <end position="100"/>
    </location>
</feature>
<keyword evidence="1" id="KW-0812">Transmembrane</keyword>
<sequence length="120" mass="12925">MNIILIVILSAVLQVFAPWWVVAIIPFVILFWRPASAWDAFGAGFWGIALPWLAYGYYLRFVSDSTLSDRVAAIFSLPSGILLLLVSGLVGGLVGGFAGLSGSFTRQIFHGHPTAVSTRA</sequence>
<feature type="transmembrane region" description="Helical" evidence="1">
    <location>
        <begin position="38"/>
        <end position="59"/>
    </location>
</feature>